<dbReference type="GO" id="GO:0005975">
    <property type="term" value="P:carbohydrate metabolic process"/>
    <property type="evidence" value="ECO:0007669"/>
    <property type="project" value="InterPro"/>
</dbReference>
<feature type="transmembrane region" description="Helical" evidence="3">
    <location>
        <begin position="27"/>
        <end position="46"/>
    </location>
</feature>
<dbReference type="SUPFAM" id="SSF51011">
    <property type="entry name" value="Glycosyl hydrolase domain"/>
    <property type="match status" value="1"/>
</dbReference>
<dbReference type="InterPro" id="IPR017853">
    <property type="entry name" value="GH"/>
</dbReference>
<dbReference type="Pfam" id="PF00128">
    <property type="entry name" value="Alpha-amylase"/>
    <property type="match status" value="1"/>
</dbReference>
<dbReference type="InterPro" id="IPR013783">
    <property type="entry name" value="Ig-like_fold"/>
</dbReference>
<keyword evidence="6" id="KW-1185">Reference proteome</keyword>
<evidence type="ECO:0000313" key="5">
    <source>
        <dbReference type="EMBL" id="ALO16394.1"/>
    </source>
</evidence>
<sequence length="639" mass="73939">MGGLFNIRITSSNFLDKIPRMSTIKKSIILLLLNIFAFSFLSFGQYEIKRIEPAFWWTGMEHTEVQVMLYGNEIGELKPEINYPGVTLTKALATANKNYLFIYLDISRSAKPGMVNITLQKDDKNIQKIKYQLKARKPQSASRAGFNSSDVIYLLYPDRFANGNEANDNIRGYEDKLNRADDYGRHGGDLQGIIDHLDYIEEMGFTALWLNPVMESAMPRASYHGYAITDFYRVDPRLGNNELYVKLSEEADKRGIKLIQDMIMNHCGANHWWMQDPPSSDWVHYPEQKTNTNHRRVTLHDPYASEADKDVFEQGWFVNAMPDMNQDNKLLADYLIYNSVWWIEQANLGGIRHDTHPYSDAEFLNRWTCHIMEEYPNFNIVGEEWSLSPIVLAKWQRGSNLPVDFSSCLPSLMDFPIQVSLVEALTEKEGWNTGFIKVYEKLASDYLYPDPMNLVIFPDNHDMDRFYRQVNEDLDLFKMGIAYMLTMRGIPQIQYGTEVLMSNTKPHDHGQIREDFPGGWADDKTNAFTGKNLAEPKTEAQHFIKTLLNWRKNNSTIHHGKLMQYAPTHDGTYVYFRYDSDHTIMVVFNKNKEAAKINTSHFYERTKGFTSGRDIITGKEYKIENLNAPARSVLILELK</sequence>
<keyword evidence="1 5" id="KW-0378">Hydrolase</keyword>
<dbReference type="AlphaFoldDB" id="A0A0S2I2F6"/>
<accession>A0A0S2I2F6</accession>
<dbReference type="EMBL" id="CP013118">
    <property type="protein sequence ID" value="ALO16394.1"/>
    <property type="molecule type" value="Genomic_DNA"/>
</dbReference>
<evidence type="ECO:0000256" key="1">
    <source>
        <dbReference type="ARBA" id="ARBA00022801"/>
    </source>
</evidence>
<dbReference type="InterPro" id="IPR014756">
    <property type="entry name" value="Ig_E-set"/>
</dbReference>
<dbReference type="Proteomes" id="UP000064893">
    <property type="component" value="Chromosome"/>
</dbReference>
<keyword evidence="3" id="KW-0472">Membrane</keyword>
<dbReference type="PANTHER" id="PTHR10357:SF210">
    <property type="entry name" value="MALTODEXTRIN GLUCOSIDASE"/>
    <property type="match status" value="1"/>
</dbReference>
<dbReference type="Pfam" id="PF10438">
    <property type="entry name" value="Cyc-maltodext_C"/>
    <property type="match status" value="1"/>
</dbReference>
<dbReference type="Pfam" id="PF09087">
    <property type="entry name" value="Cyc-maltodext_N"/>
    <property type="match status" value="1"/>
</dbReference>
<keyword evidence="3" id="KW-1133">Transmembrane helix</keyword>
<dbReference type="GO" id="GO:0031216">
    <property type="term" value="F:neopullulanase activity"/>
    <property type="evidence" value="ECO:0007669"/>
    <property type="project" value="UniProtKB-EC"/>
</dbReference>
<reference evidence="5 6" key="1">
    <citation type="submission" date="2015-11" db="EMBL/GenBank/DDBJ databases">
        <title>Description and complete genome sequence of a novel strain predominating in hypersaline microbial mats and representing a new family of the Bacteriodetes phylum.</title>
        <authorList>
            <person name="Spring S."/>
            <person name="Bunk B."/>
            <person name="Sproer C."/>
            <person name="Klenk H.-P."/>
        </authorList>
    </citation>
    <scope>NUCLEOTIDE SEQUENCE [LARGE SCALE GENOMIC DNA]</scope>
    <source>
        <strain evidence="5 6">L21-Spi-D4</strain>
    </source>
</reference>
<gene>
    <name evidence="5" type="primary">nplT_2</name>
    <name evidence="5" type="ORF">L21SP5_02771</name>
</gene>
<organism evidence="5 6">
    <name type="scientific">Salinivirga cyanobacteriivorans</name>
    <dbReference type="NCBI Taxonomy" id="1307839"/>
    <lineage>
        <taxon>Bacteria</taxon>
        <taxon>Pseudomonadati</taxon>
        <taxon>Bacteroidota</taxon>
        <taxon>Bacteroidia</taxon>
        <taxon>Bacteroidales</taxon>
        <taxon>Salinivirgaceae</taxon>
        <taxon>Salinivirga</taxon>
    </lineage>
</organism>
<keyword evidence="2 5" id="KW-0326">Glycosidase</keyword>
<dbReference type="PATRIC" id="fig|1307839.3.peg.2909"/>
<dbReference type="InterPro" id="IPR015171">
    <property type="entry name" value="Cyc-maltodext_N"/>
</dbReference>
<dbReference type="SMART" id="SM00642">
    <property type="entry name" value="Aamy"/>
    <property type="match status" value="1"/>
</dbReference>
<dbReference type="InterPro" id="IPR013780">
    <property type="entry name" value="Glyco_hydro_b"/>
</dbReference>
<dbReference type="Gene3D" id="2.60.40.1180">
    <property type="entry name" value="Golgi alpha-mannosidase II"/>
    <property type="match status" value="1"/>
</dbReference>
<evidence type="ECO:0000256" key="3">
    <source>
        <dbReference type="SAM" id="Phobius"/>
    </source>
</evidence>
<dbReference type="SUPFAM" id="SSF51445">
    <property type="entry name" value="(Trans)glycosidases"/>
    <property type="match status" value="1"/>
</dbReference>
<evidence type="ECO:0000256" key="2">
    <source>
        <dbReference type="ARBA" id="ARBA00023295"/>
    </source>
</evidence>
<dbReference type="KEGG" id="blq:L21SP5_02771"/>
<dbReference type="InterPro" id="IPR006047">
    <property type="entry name" value="GH13_cat_dom"/>
</dbReference>
<dbReference type="Gene3D" id="2.60.40.10">
    <property type="entry name" value="Immunoglobulins"/>
    <property type="match status" value="1"/>
</dbReference>
<evidence type="ECO:0000313" key="6">
    <source>
        <dbReference type="Proteomes" id="UP000064893"/>
    </source>
</evidence>
<dbReference type="CDD" id="cd11340">
    <property type="entry name" value="AmyAc_bac_CMD_like_3"/>
    <property type="match status" value="1"/>
</dbReference>
<dbReference type="InterPro" id="IPR019492">
    <property type="entry name" value="Cyclo-malto-dextrinase_C"/>
</dbReference>
<keyword evidence="3" id="KW-0812">Transmembrane</keyword>
<dbReference type="STRING" id="1307839.L21SP5_02771"/>
<protein>
    <submittedName>
        <fullName evidence="5">Neopullulanase</fullName>
        <ecNumber evidence="5">3.2.1.135</ecNumber>
    </submittedName>
</protein>
<dbReference type="PANTHER" id="PTHR10357">
    <property type="entry name" value="ALPHA-AMYLASE FAMILY MEMBER"/>
    <property type="match status" value="1"/>
</dbReference>
<proteinExistence type="predicted"/>
<feature type="domain" description="Glycosyl hydrolase family 13 catalytic" evidence="4">
    <location>
        <begin position="154"/>
        <end position="551"/>
    </location>
</feature>
<dbReference type="Gene3D" id="3.20.20.80">
    <property type="entry name" value="Glycosidases"/>
    <property type="match status" value="1"/>
</dbReference>
<dbReference type="SUPFAM" id="SSF81296">
    <property type="entry name" value="E set domains"/>
    <property type="match status" value="1"/>
</dbReference>
<evidence type="ECO:0000259" key="4">
    <source>
        <dbReference type="SMART" id="SM00642"/>
    </source>
</evidence>
<dbReference type="EC" id="3.2.1.135" evidence="5"/>
<name>A0A0S2I2F6_9BACT</name>